<dbReference type="OrthoDB" id="10254995at2759"/>
<dbReference type="GO" id="GO:0031033">
    <property type="term" value="P:myosin filament organization"/>
    <property type="evidence" value="ECO:0007669"/>
    <property type="project" value="UniProtKB-ARBA"/>
</dbReference>
<dbReference type="Pfam" id="PF02736">
    <property type="entry name" value="Myosin_N"/>
    <property type="match status" value="1"/>
</dbReference>
<dbReference type="InterPro" id="IPR008989">
    <property type="entry name" value="Myosin_S1_N"/>
</dbReference>
<dbReference type="GO" id="GO:0007424">
    <property type="term" value="P:open tracheal system development"/>
    <property type="evidence" value="ECO:0007669"/>
    <property type="project" value="UniProtKB-ARBA"/>
</dbReference>
<feature type="binding site" evidence="9">
    <location>
        <begin position="182"/>
        <end position="189"/>
    </location>
    <ligand>
        <name>ATP</name>
        <dbReference type="ChEBI" id="CHEBI:30616"/>
    </ligand>
</feature>
<reference evidence="14 15" key="1">
    <citation type="submission" date="2015-07" db="EMBL/GenBank/DDBJ databases">
        <title>The genome of Eufriesea mexicana.</title>
        <authorList>
            <person name="Pan H."/>
            <person name="Kapheim K."/>
        </authorList>
    </citation>
    <scope>NUCLEOTIDE SEQUENCE [LARGE SCALE GENOMIC DNA]</scope>
    <source>
        <strain evidence="14">0111107269</strain>
        <tissue evidence="14">Whole body</tissue>
    </source>
</reference>
<dbReference type="GO" id="GO:0032982">
    <property type="term" value="C:myosin filament"/>
    <property type="evidence" value="ECO:0007669"/>
    <property type="project" value="TreeGrafter"/>
</dbReference>
<dbReference type="PROSITE" id="PS51456">
    <property type="entry name" value="MYOSIN_MOTOR"/>
    <property type="match status" value="1"/>
</dbReference>
<feature type="domain" description="Myosin N-terminal SH3-like" evidence="13">
    <location>
        <begin position="35"/>
        <end position="85"/>
    </location>
</feature>
<dbReference type="Proteomes" id="UP000250275">
    <property type="component" value="Unassembled WGS sequence"/>
</dbReference>
<dbReference type="FunFam" id="1.20.58.530:FF:000003">
    <property type="entry name" value="Myosin heavy chain 10"/>
    <property type="match status" value="1"/>
</dbReference>
<dbReference type="PROSITE" id="PS51844">
    <property type="entry name" value="SH3_LIKE"/>
    <property type="match status" value="1"/>
</dbReference>
<evidence type="ECO:0000256" key="7">
    <source>
        <dbReference type="ARBA" id="ARBA00023175"/>
    </source>
</evidence>
<keyword evidence="2 9" id="KW-0547">Nucleotide-binding</keyword>
<dbReference type="PROSITE" id="PS50096">
    <property type="entry name" value="IQ"/>
    <property type="match status" value="1"/>
</dbReference>
<dbReference type="Gene3D" id="1.20.58.530">
    <property type="match status" value="1"/>
</dbReference>
<dbReference type="GO" id="GO:0030017">
    <property type="term" value="C:sarcomere"/>
    <property type="evidence" value="ECO:0007669"/>
    <property type="project" value="UniProtKB-ARBA"/>
</dbReference>
<evidence type="ECO:0000256" key="8">
    <source>
        <dbReference type="ARBA" id="ARBA00023203"/>
    </source>
</evidence>
<dbReference type="InterPro" id="IPR036961">
    <property type="entry name" value="Kinesin_motor_dom_sf"/>
</dbReference>
<dbReference type="GO" id="GO:0000146">
    <property type="term" value="F:microfilament motor activity"/>
    <property type="evidence" value="ECO:0007669"/>
    <property type="project" value="TreeGrafter"/>
</dbReference>
<dbReference type="PANTHER" id="PTHR45615">
    <property type="entry name" value="MYOSIN HEAVY CHAIN, NON-MUSCLE"/>
    <property type="match status" value="1"/>
</dbReference>
<evidence type="ECO:0000313" key="15">
    <source>
        <dbReference type="Proteomes" id="UP000250275"/>
    </source>
</evidence>
<dbReference type="GO" id="GO:0005524">
    <property type="term" value="F:ATP binding"/>
    <property type="evidence" value="ECO:0007669"/>
    <property type="project" value="UniProtKB-UniRule"/>
</dbReference>
<dbReference type="Gene3D" id="3.30.70.1590">
    <property type="match status" value="1"/>
</dbReference>
<evidence type="ECO:0000256" key="6">
    <source>
        <dbReference type="ARBA" id="ARBA00023123"/>
    </source>
</evidence>
<dbReference type="GO" id="GO:0060972">
    <property type="term" value="P:left/right pattern formation"/>
    <property type="evidence" value="ECO:0007669"/>
    <property type="project" value="UniProtKB-ARBA"/>
</dbReference>
<dbReference type="InterPro" id="IPR027417">
    <property type="entry name" value="P-loop_NTPase"/>
</dbReference>
<dbReference type="Gene3D" id="3.40.850.10">
    <property type="entry name" value="Kinesin motor domain"/>
    <property type="match status" value="2"/>
</dbReference>
<dbReference type="GO" id="GO:0005938">
    <property type="term" value="C:cell cortex"/>
    <property type="evidence" value="ECO:0007669"/>
    <property type="project" value="UniProtKB-ARBA"/>
</dbReference>
<evidence type="ECO:0000256" key="9">
    <source>
        <dbReference type="PROSITE-ProRule" id="PRU00782"/>
    </source>
</evidence>
<name>A0A310SGZ9_9HYME</name>
<dbReference type="GO" id="GO:0045177">
    <property type="term" value="C:apical part of cell"/>
    <property type="evidence" value="ECO:0007669"/>
    <property type="project" value="UniProtKB-ARBA"/>
</dbReference>
<dbReference type="Gene3D" id="1.20.5.340">
    <property type="match status" value="3"/>
</dbReference>
<dbReference type="GO" id="GO:0005516">
    <property type="term" value="F:calmodulin binding"/>
    <property type="evidence" value="ECO:0007669"/>
    <property type="project" value="UniProtKB-KW"/>
</dbReference>
<dbReference type="GO" id="GO:0006936">
    <property type="term" value="P:muscle contraction"/>
    <property type="evidence" value="ECO:0007669"/>
    <property type="project" value="UniProtKB-ARBA"/>
</dbReference>
<protein>
    <submittedName>
        <fullName evidence="14">Myosin heavy chain, non-muscle</fullName>
    </submittedName>
</protein>
<evidence type="ECO:0000256" key="3">
    <source>
        <dbReference type="ARBA" id="ARBA00022840"/>
    </source>
</evidence>
<dbReference type="Gene3D" id="4.10.270.10">
    <property type="entry name" value="Myosin, subunit A"/>
    <property type="match status" value="1"/>
</dbReference>
<dbReference type="GO" id="GO:0007298">
    <property type="term" value="P:border follicle cell migration"/>
    <property type="evidence" value="ECO:0007669"/>
    <property type="project" value="UniProtKB-ARBA"/>
</dbReference>
<dbReference type="Gene3D" id="1.20.120.720">
    <property type="entry name" value="Myosin VI head, motor domain, U50 subdomain"/>
    <property type="match status" value="1"/>
</dbReference>
<dbReference type="FunFam" id="1.10.10.820:FF:000001">
    <property type="entry name" value="Myosin heavy chain"/>
    <property type="match status" value="1"/>
</dbReference>
<keyword evidence="7 9" id="KW-0505">Motor protein</keyword>
<evidence type="ECO:0000256" key="10">
    <source>
        <dbReference type="SAM" id="Coils"/>
    </source>
</evidence>
<feature type="coiled-coil region" evidence="10">
    <location>
        <begin position="925"/>
        <end position="1967"/>
    </location>
</feature>
<feature type="region of interest" description="Disordered" evidence="11">
    <location>
        <begin position="1998"/>
        <end position="2030"/>
    </location>
</feature>
<dbReference type="Gene3D" id="2.30.30.360">
    <property type="entry name" value="Myosin S1 fragment, N-terminal"/>
    <property type="match status" value="1"/>
</dbReference>
<evidence type="ECO:0000256" key="11">
    <source>
        <dbReference type="SAM" id="MobiDB-lite"/>
    </source>
</evidence>
<evidence type="ECO:0000256" key="4">
    <source>
        <dbReference type="ARBA" id="ARBA00022860"/>
    </source>
</evidence>
<proteinExistence type="inferred from homology"/>
<dbReference type="GO" id="GO:0042802">
    <property type="term" value="F:identical protein binding"/>
    <property type="evidence" value="ECO:0007669"/>
    <property type="project" value="UniProtKB-ARBA"/>
</dbReference>
<organism evidence="14 15">
    <name type="scientific">Eufriesea mexicana</name>
    <dbReference type="NCBI Taxonomy" id="516756"/>
    <lineage>
        <taxon>Eukaryota</taxon>
        <taxon>Metazoa</taxon>
        <taxon>Ecdysozoa</taxon>
        <taxon>Arthropoda</taxon>
        <taxon>Hexapoda</taxon>
        <taxon>Insecta</taxon>
        <taxon>Pterygota</taxon>
        <taxon>Neoptera</taxon>
        <taxon>Endopterygota</taxon>
        <taxon>Hymenoptera</taxon>
        <taxon>Apocrita</taxon>
        <taxon>Aculeata</taxon>
        <taxon>Apoidea</taxon>
        <taxon>Anthophila</taxon>
        <taxon>Apidae</taxon>
        <taxon>Eufriesea</taxon>
    </lineage>
</organism>
<evidence type="ECO:0000259" key="13">
    <source>
        <dbReference type="PROSITE" id="PS51844"/>
    </source>
</evidence>
<keyword evidence="6 9" id="KW-0518">Myosin</keyword>
<dbReference type="Gene3D" id="1.10.10.820">
    <property type="match status" value="1"/>
</dbReference>
<dbReference type="Pfam" id="PF01576">
    <property type="entry name" value="Myosin_tail_1"/>
    <property type="match status" value="1"/>
</dbReference>
<dbReference type="GO" id="GO:0045214">
    <property type="term" value="P:sarcomere organization"/>
    <property type="evidence" value="ECO:0007669"/>
    <property type="project" value="UniProtKB-ARBA"/>
</dbReference>
<evidence type="ECO:0000259" key="12">
    <source>
        <dbReference type="PROSITE" id="PS51456"/>
    </source>
</evidence>
<dbReference type="GO" id="GO:0016460">
    <property type="term" value="C:myosin II complex"/>
    <property type="evidence" value="ECO:0007669"/>
    <property type="project" value="TreeGrafter"/>
</dbReference>
<dbReference type="PANTHER" id="PTHR45615:SF40">
    <property type="entry name" value="MYOSIN HEAVY CHAIN, NON-MUSCLE"/>
    <property type="match status" value="1"/>
</dbReference>
<keyword evidence="15" id="KW-1185">Reference proteome</keyword>
<dbReference type="InterPro" id="IPR001609">
    <property type="entry name" value="Myosin_head_motor_dom-like"/>
</dbReference>
<evidence type="ECO:0000256" key="2">
    <source>
        <dbReference type="ARBA" id="ARBA00022741"/>
    </source>
</evidence>
<dbReference type="FunFam" id="2.30.30.360:FF:000001">
    <property type="entry name" value="Myosin heavy chain"/>
    <property type="match status" value="1"/>
</dbReference>
<gene>
    <name evidence="14" type="ORF">WN48_05882</name>
</gene>
<dbReference type="FunFam" id="3.40.850.10:FF:000101">
    <property type="entry name" value="Slow myosin heavy chain 2"/>
    <property type="match status" value="1"/>
</dbReference>
<dbReference type="CDD" id="cd14911">
    <property type="entry name" value="MYSc_Myh2_insects_mollusks"/>
    <property type="match status" value="1"/>
</dbReference>
<dbReference type="SUPFAM" id="SSF90257">
    <property type="entry name" value="Myosin rod fragments"/>
    <property type="match status" value="4"/>
</dbReference>
<dbReference type="InterPro" id="IPR000048">
    <property type="entry name" value="IQ_motif_EF-hand-BS"/>
</dbReference>
<feature type="domain" description="Myosin motor" evidence="12">
    <location>
        <begin position="89"/>
        <end position="861"/>
    </location>
</feature>
<dbReference type="EMBL" id="KQ763593">
    <property type="protein sequence ID" value="OAD54909.1"/>
    <property type="molecule type" value="Genomic_DNA"/>
</dbReference>
<evidence type="ECO:0000256" key="1">
    <source>
        <dbReference type="ARBA" id="ARBA00008314"/>
    </source>
</evidence>
<dbReference type="Gene3D" id="6.10.250.2420">
    <property type="match status" value="1"/>
</dbReference>
<dbReference type="FunFam" id="1.20.120.720:FF:000001">
    <property type="entry name" value="Myosin heavy chain, muscle"/>
    <property type="match status" value="1"/>
</dbReference>
<dbReference type="FunFam" id="1.20.5.340:FF:000007">
    <property type="entry name" value="Myosin heavy chain, non-muscle"/>
    <property type="match status" value="1"/>
</dbReference>
<evidence type="ECO:0000256" key="5">
    <source>
        <dbReference type="ARBA" id="ARBA00023054"/>
    </source>
</evidence>
<dbReference type="Pfam" id="PF00612">
    <property type="entry name" value="IQ"/>
    <property type="match status" value="1"/>
</dbReference>
<dbReference type="SMART" id="SM00242">
    <property type="entry name" value="MYSc"/>
    <property type="match status" value="1"/>
</dbReference>
<dbReference type="PRINTS" id="PR00193">
    <property type="entry name" value="MYOSINHEAVY"/>
</dbReference>
<dbReference type="GO" id="GO:0007560">
    <property type="term" value="P:imaginal disc morphogenesis"/>
    <property type="evidence" value="ECO:0007669"/>
    <property type="project" value="UniProtKB-ARBA"/>
</dbReference>
<keyword evidence="8 9" id="KW-0009">Actin-binding</keyword>
<dbReference type="InterPro" id="IPR002928">
    <property type="entry name" value="Myosin_tail"/>
</dbReference>
<dbReference type="SMART" id="SM00015">
    <property type="entry name" value="IQ"/>
    <property type="match status" value="1"/>
</dbReference>
<feature type="region of interest" description="Actin-binding" evidence="9">
    <location>
        <begin position="716"/>
        <end position="738"/>
    </location>
</feature>
<keyword evidence="5 10" id="KW-0175">Coiled coil</keyword>
<comment type="similarity">
    <text evidence="1 9">Belongs to the TRAFAC class myosin-kinesin ATPase superfamily. Myosin family.</text>
</comment>
<sequence length="2060" mass="238370">MADVDSRVDHSDPELRFLSVDRNNFNDPATQAEWTQKKLVWVPHETQGFVAAGIKGEIGDEVEVEIAETGKRVLVAKDDIQKMNPPKFDKVEDMAELTCLNEASVLHNLKDRYYSGLIYTYSGLFCVVVNPYKRLPIYTEKIMERYKGIKRHEVPPHVFAITDTAYRSMLQDREDQSILCTGESGAGKTENTKKVIQYLAYVAASKPKSNAVWRDSMSTNNFQINCYSYNVYLRIPVLFKIFSVIKIISFKILQGIWRIPCYTLFVKRSRKVKLGELEQQLLQANPILEAFGNAKTVKNDNSSRFGKFIRINFDASGYIAGANIETYLLEKSRAIRQAKHERTFHIFYQLLAGTSPEQKKEFILENPKHYPFLSNGALPIPGVDDSAEFFSTVKSMHIMGMTNEDFSSIFRIVSAVMLFGSMQFRQERNSDQATLPDNTVAQKISHLLGLSVTEMTKAFLKPRIKVGRDFVTKAQTKEQVEFAVEAISKACYERMFRWLVNRINRSLDRTKRQGASFIGILDMAGFEIFELNSFEQLCINYTNEKLQQLFNHTMFILEQEEYQREGIEWKFIDFGLDLQPTIDLIDKPMGIMALLDEECWFPKATDKTFVEKLVGAHSVHPKFMKTDFRGVADFAIIHYAGKVDYSAAKWLMKNMDPLNENVVSLLQNSQDPFVCHIWKDAEIVGMAQQALTDTQFGARTRKGMFRTVSQLYKEQLVKLMSTLRNTNPNFVRCIIPNHEKKAGKIDAPLVLDQLRCNGVLEGIRICRQGFPNRIPFQEFRQRYELLTPNAIPKGFMDGKKACEKMLYIKFLILEIKLQNYYYIRMIVKIQALELDPNLYRVGQSKIFFRAGVLAHLEEERDYKITDIIVNFQAFCRGFLARRNYQKRLQQLNAIRIIQRNCAAYLKLRNWQWWRLYTKVKPLLEVTKQEEKLTQKEDELKQVRDKLELQKQELEEILHDLETRIEEEEERSALLTQEKKKLQLNISDLEEQLEEEEAARQKLQLEKVQCDAKIKKLEEDLALSDDTNQKLLKEKKILEERANDLSQTLAEEEEKAKHLSKLKAKHEATIADLEERLLKDHQQRQEVDRSKRKIETEVSDLKEQLAERKTQVEELQLQLGKREEELNQVMAKMDEEGAAKAQAQKALRELESQLAELQEDLEAEKAARGKAEKLKRDLNEELEALKNELLDSLDTTAAQQELRSKREQELATLKKNLEEETSIHEATLADMRHKHTQELTALNEQMDALKKTKAVLEKAKATLEAENADLATELRSVGASRQESDRRRKQAEQQLAEVNAKLAEVERNRQELVERVTKLQQESESIMQQLEAAELKASAALKTSATCESQFTELQQQLEEETRQKLALSSKLRALESEKESLHDQLEEEEEAKRALDKQVLGLNLQLAEAKKKAEEESEAAAALEEARKRCMKDIEALQRQVEELQAANDKLDKSKKKVQAELEDSIIELEAQRAKVLELEKKQKNFDKVLAEEKAVSEQYAEQRDAAEREAREKETRVLSLTRELDEMNEKVEELERIRRGLQSELDELVNNQGTADKNVHELEKAKRALESQLAEQRSQVEELEDELQFTEDAKLRLEVNMQALRAQFERDLQAKEEQAEEKRRGLVKQLRDLEAELEDERKQRAAAIAQRKKMEADYKDIEQQLEMHNKVKEDALKQLKKLQAQIKDCTRETEEARAARDELAASAKETERKVKSLEADLMQLTEDYASSERARRAAENERDELQEELNNNANKGTLMLDEKRRLEARIATLEEELEEEQSNAELLMDRARKAQITIEQLTNDLTTERSTTQKLESHKLLLERQNKELKAKLTELETAQRAKTKATIQQLESKINNLDEQLETEAKERFAQQKINRKLEKKLKELSLQLEDERRNSDQYKEQAEKVNARMKALKRQLDEAEEEISRHKAMKRKAQREMDDMLESQEELTREVANLKNKLRYMSEVQSTLLYSSQIFAMRYFHSSLLRGGPPISLSSTRLKRGSVQTGGSGDDSTTQDESIDGPRGVHKIRFDQNTVRIGELVYMSSEVDSNAPNDAIR</sequence>
<keyword evidence="3 9" id="KW-0067">ATP-binding</keyword>
<accession>A0A310SGZ9</accession>
<keyword evidence="4" id="KW-0112">Calmodulin-binding</keyword>
<dbReference type="InterPro" id="IPR004009">
    <property type="entry name" value="SH3_Myosin"/>
</dbReference>
<evidence type="ECO:0000313" key="14">
    <source>
        <dbReference type="EMBL" id="OAD54909.1"/>
    </source>
</evidence>
<dbReference type="GO" id="GO:0051015">
    <property type="term" value="F:actin filament binding"/>
    <property type="evidence" value="ECO:0007669"/>
    <property type="project" value="InterPro"/>
</dbReference>
<dbReference type="SUPFAM" id="SSF52540">
    <property type="entry name" value="P-loop containing nucleoside triphosphate hydrolases"/>
    <property type="match status" value="1"/>
</dbReference>
<dbReference type="Pfam" id="PF00063">
    <property type="entry name" value="Myosin_head"/>
    <property type="match status" value="1"/>
</dbReference>